<accession>A0ABS6JG08</accession>
<keyword evidence="3" id="KW-1185">Reference proteome</keyword>
<sequence length="332" mass="37694">MKLLIIGGTKFLGRHLTDIAVARGHDVTLFNRGKSNPDIFPTIETINGDRNEDLHLLEGREWDAVIDPSGYLPTSVKKSAQMLAKSVKHYTFISSISVYNDFNQTDIDETAEVSPWEQGTEEVLTGETYGPLKVLCEKVVQDSFPEHSLIIRPGLIVGPHDPTDRFTYWPLRIYEGGEVLAPGNPNANVQFIDVRDLSEWILNMIEEQKSGTYNATGPDRDLKMEEFLNECVDVASEKGIGVNLTWVNEEFLLDNEAGYWIELPLWIPEKEKKAGMLSTNCKKALREGLTFRPLKETIRDTIAWDLERKVVGEKKAGLTREKETHLLKHWQK</sequence>
<organism evidence="2 3">
    <name type="scientific">Evansella tamaricis</name>
    <dbReference type="NCBI Taxonomy" id="2069301"/>
    <lineage>
        <taxon>Bacteria</taxon>
        <taxon>Bacillati</taxon>
        <taxon>Bacillota</taxon>
        <taxon>Bacilli</taxon>
        <taxon>Bacillales</taxon>
        <taxon>Bacillaceae</taxon>
        <taxon>Evansella</taxon>
    </lineage>
</organism>
<protein>
    <submittedName>
        <fullName evidence="2">NAD-dependent epimerase/dehydratase family protein</fullName>
    </submittedName>
</protein>
<reference evidence="2 3" key="1">
    <citation type="submission" date="2021-06" db="EMBL/GenBank/DDBJ databases">
        <title>Bacillus sp. RD4P76, an endophyte from a halophyte.</title>
        <authorList>
            <person name="Sun J.-Q."/>
        </authorList>
    </citation>
    <scope>NUCLEOTIDE SEQUENCE [LARGE SCALE GENOMIC DNA]</scope>
    <source>
        <strain evidence="2 3">CGMCC 1.15917</strain>
    </source>
</reference>
<evidence type="ECO:0000313" key="2">
    <source>
        <dbReference type="EMBL" id="MBU9711772.1"/>
    </source>
</evidence>
<name>A0ABS6JG08_9BACI</name>
<evidence type="ECO:0000313" key="3">
    <source>
        <dbReference type="Proteomes" id="UP000784880"/>
    </source>
</evidence>
<dbReference type="PANTHER" id="PTHR43245:SF13">
    <property type="entry name" value="UDP-D-APIOSE_UDP-D-XYLOSE SYNTHASE 2"/>
    <property type="match status" value="1"/>
</dbReference>
<dbReference type="Proteomes" id="UP000784880">
    <property type="component" value="Unassembled WGS sequence"/>
</dbReference>
<dbReference type="Pfam" id="PF01370">
    <property type="entry name" value="Epimerase"/>
    <property type="match status" value="1"/>
</dbReference>
<proteinExistence type="predicted"/>
<dbReference type="PANTHER" id="PTHR43245">
    <property type="entry name" value="BIFUNCTIONAL POLYMYXIN RESISTANCE PROTEIN ARNA"/>
    <property type="match status" value="1"/>
</dbReference>
<dbReference type="InterPro" id="IPR001509">
    <property type="entry name" value="Epimerase_deHydtase"/>
</dbReference>
<gene>
    <name evidence="2" type="ORF">KS419_08490</name>
</gene>
<feature type="domain" description="NAD-dependent epimerase/dehydratase" evidence="1">
    <location>
        <begin position="4"/>
        <end position="214"/>
    </location>
</feature>
<dbReference type="EMBL" id="JAHQCS010000084">
    <property type="protein sequence ID" value="MBU9711772.1"/>
    <property type="molecule type" value="Genomic_DNA"/>
</dbReference>
<comment type="caution">
    <text evidence="2">The sequence shown here is derived from an EMBL/GenBank/DDBJ whole genome shotgun (WGS) entry which is preliminary data.</text>
</comment>
<dbReference type="RefSeq" id="WP_217065817.1">
    <property type="nucleotide sequence ID" value="NZ_JAHQCS010000084.1"/>
</dbReference>
<evidence type="ECO:0000259" key="1">
    <source>
        <dbReference type="Pfam" id="PF01370"/>
    </source>
</evidence>
<dbReference type="InterPro" id="IPR050177">
    <property type="entry name" value="Lipid_A_modif_metabolic_enz"/>
</dbReference>